<name>A5DGY5_PICGU</name>
<evidence type="ECO:0000256" key="12">
    <source>
        <dbReference type="ARBA" id="ARBA00023166"/>
    </source>
</evidence>
<keyword evidence="6 16" id="KW-0752">Steroid biosynthesis</keyword>
<keyword evidence="10 16" id="KW-0443">Lipid metabolism</keyword>
<feature type="transmembrane region" description="Helical" evidence="16">
    <location>
        <begin position="21"/>
        <end position="39"/>
    </location>
</feature>
<dbReference type="PROSITE" id="PS01017">
    <property type="entry name" value="STEROL_REDUCT_1"/>
    <property type="match status" value="1"/>
</dbReference>
<dbReference type="PANTHER" id="PTHR21257">
    <property type="entry name" value="DELTA(14)-STEROL REDUCTASE"/>
    <property type="match status" value="1"/>
</dbReference>
<dbReference type="EMBL" id="CH408157">
    <property type="protein sequence ID" value="EDK38438.2"/>
    <property type="molecule type" value="Genomic_DNA"/>
</dbReference>
<evidence type="ECO:0000256" key="13">
    <source>
        <dbReference type="ARBA" id="ARBA00023221"/>
    </source>
</evidence>
<evidence type="ECO:0000256" key="4">
    <source>
        <dbReference type="ARBA" id="ARBA00022692"/>
    </source>
</evidence>
<evidence type="ECO:0000256" key="8">
    <source>
        <dbReference type="ARBA" id="ARBA00023002"/>
    </source>
</evidence>
<comment type="catalytic activity">
    <reaction evidence="14">
        <text>4,4-dimethyl-5alpha-cholesta-8,24-dien-3beta-ol + NADP(+) = 4,4-dimethyl-5alpha-cholesta-8,14,24-trien-3beta-ol + NADPH + H(+)</text>
        <dbReference type="Rhea" id="RHEA:18561"/>
        <dbReference type="ChEBI" id="CHEBI:15378"/>
        <dbReference type="ChEBI" id="CHEBI:17813"/>
        <dbReference type="ChEBI" id="CHEBI:18364"/>
        <dbReference type="ChEBI" id="CHEBI:57783"/>
        <dbReference type="ChEBI" id="CHEBI:58349"/>
        <dbReference type="EC" id="1.3.1.70"/>
    </reaction>
    <physiologicalReaction direction="right-to-left" evidence="14">
        <dbReference type="Rhea" id="RHEA:18563"/>
    </physiologicalReaction>
</comment>
<keyword evidence="5" id="KW-0521">NADP</keyword>
<gene>
    <name evidence="17" type="ORF">PGUG_02536</name>
</gene>
<dbReference type="GeneID" id="5127090"/>
<sequence length="443" mass="50535">MSSRSLNPKTIHREFSGLPGALGIIFGLPLVVILLHLLTNENYSIKGINLDWEAVKKQLPNSKDQLWALCFDAQCWKVYLIWFVSTTFFDLILPGKHKKGVQLRDGTHLAYNINGKSVSSAFVAVLIARLFSSPTYFVPELQFVYDHQLQLILVTVIFSFLLSVFVYIASFIPLTFANGVGTKERILSVNGNTGNPIYDFFIGRELNPRIGSWDIKLFCELRPGMLLWLAIDLACIHNQYHKYGSVSDSIVLVTALQAFYVFDGVLNEEGCLSMIDITTDGFGFMLSFGDLAWVPWTYSLQARYLSNPQNAVHLGYIRIAAIVLLMGVGYYIFSASNNQKSAFKQGKLDHMKSIKTKTGSKLLCDGWWAMSQHINYLGDWMIAWSWCLTTGFQTPITYFYVIYFGTLLLHRQMRDDAKCSDKYGEQWEEYKRLVPYKIIPYVY</sequence>
<evidence type="ECO:0000256" key="10">
    <source>
        <dbReference type="ARBA" id="ARBA00023098"/>
    </source>
</evidence>
<comment type="subcellular location">
    <subcellularLocation>
        <location evidence="1">Membrane</location>
        <topology evidence="1">Multi-pass membrane protein</topology>
    </subcellularLocation>
</comment>
<comment type="pathway">
    <text evidence="15">Steroid biosynthesis; zymosterol biosynthesis; zymosterol from lanosterol: step 2/6.</text>
</comment>
<evidence type="ECO:0000256" key="14">
    <source>
        <dbReference type="ARBA" id="ARBA00052254"/>
    </source>
</evidence>
<evidence type="ECO:0000313" key="17">
    <source>
        <dbReference type="EMBL" id="EDK38438.2"/>
    </source>
</evidence>
<dbReference type="Pfam" id="PF01222">
    <property type="entry name" value="ERG4_ERG24"/>
    <property type="match status" value="1"/>
</dbReference>
<dbReference type="KEGG" id="pgu:PGUG_02536"/>
<reference evidence="17 18" key="1">
    <citation type="journal article" date="2009" name="Nature">
        <title>Evolution of pathogenicity and sexual reproduction in eight Candida genomes.</title>
        <authorList>
            <person name="Butler G."/>
            <person name="Rasmussen M.D."/>
            <person name="Lin M.F."/>
            <person name="Santos M.A."/>
            <person name="Sakthikumar S."/>
            <person name="Munro C.A."/>
            <person name="Rheinbay E."/>
            <person name="Grabherr M."/>
            <person name="Forche A."/>
            <person name="Reedy J.L."/>
            <person name="Agrafioti I."/>
            <person name="Arnaud M.B."/>
            <person name="Bates S."/>
            <person name="Brown A.J."/>
            <person name="Brunke S."/>
            <person name="Costanzo M.C."/>
            <person name="Fitzpatrick D.A."/>
            <person name="de Groot P.W."/>
            <person name="Harris D."/>
            <person name="Hoyer L.L."/>
            <person name="Hube B."/>
            <person name="Klis F.M."/>
            <person name="Kodira C."/>
            <person name="Lennard N."/>
            <person name="Logue M.E."/>
            <person name="Martin R."/>
            <person name="Neiman A.M."/>
            <person name="Nikolaou E."/>
            <person name="Quail M.A."/>
            <person name="Quinn J."/>
            <person name="Santos M.C."/>
            <person name="Schmitzberger F.F."/>
            <person name="Sherlock G."/>
            <person name="Shah P."/>
            <person name="Silverstein K.A."/>
            <person name="Skrzypek M.S."/>
            <person name="Soll D."/>
            <person name="Staggs R."/>
            <person name="Stansfield I."/>
            <person name="Stumpf M.P."/>
            <person name="Sudbery P.E."/>
            <person name="Srikantha T."/>
            <person name="Zeng Q."/>
            <person name="Berman J."/>
            <person name="Berriman M."/>
            <person name="Heitman J."/>
            <person name="Gow N.A."/>
            <person name="Lorenz M.C."/>
            <person name="Birren B.W."/>
            <person name="Kellis M."/>
            <person name="Cuomo C.A."/>
        </authorList>
    </citation>
    <scope>NUCLEOTIDE SEQUENCE [LARGE SCALE GENOMIC DNA]</scope>
    <source>
        <strain evidence="18">ATCC 6260 / CBS 566 / DSM 6381 / JCM 1539 / NBRC 10279 / NRRL Y-324</strain>
    </source>
</reference>
<keyword evidence="18" id="KW-1185">Reference proteome</keyword>
<dbReference type="GO" id="GO:0006696">
    <property type="term" value="P:ergosterol biosynthetic process"/>
    <property type="evidence" value="ECO:0007669"/>
    <property type="project" value="TreeGrafter"/>
</dbReference>
<dbReference type="HOGENOM" id="CLU_015631_0_3_1"/>
<dbReference type="PANTHER" id="PTHR21257:SF52">
    <property type="entry name" value="DELTA(14)-STEROL REDUCTASE TM7SF2"/>
    <property type="match status" value="1"/>
</dbReference>
<dbReference type="InParanoid" id="A5DGY5"/>
<comment type="similarity">
    <text evidence="2 16">Belongs to the ERG4/ERG24 family.</text>
</comment>
<evidence type="ECO:0000256" key="11">
    <source>
        <dbReference type="ARBA" id="ARBA00023136"/>
    </source>
</evidence>
<evidence type="ECO:0000256" key="2">
    <source>
        <dbReference type="ARBA" id="ARBA00005402"/>
    </source>
</evidence>
<dbReference type="AlphaFoldDB" id="A5DGY5"/>
<dbReference type="eggNOG" id="KOG1435">
    <property type="taxonomic scope" value="Eukaryota"/>
</dbReference>
<dbReference type="RefSeq" id="XP_001484807.2">
    <property type="nucleotide sequence ID" value="XM_001484757.1"/>
</dbReference>
<evidence type="ECO:0000256" key="7">
    <source>
        <dbReference type="ARBA" id="ARBA00022989"/>
    </source>
</evidence>
<dbReference type="InterPro" id="IPR001171">
    <property type="entry name" value="ERG24_DHCR-like"/>
</dbReference>
<organism evidence="17 18">
    <name type="scientific">Meyerozyma guilliermondii (strain ATCC 6260 / CBS 566 / DSM 6381 / JCM 1539 / NBRC 10279 / NRRL Y-324)</name>
    <name type="common">Yeast</name>
    <name type="synonym">Candida guilliermondii</name>
    <dbReference type="NCBI Taxonomy" id="294746"/>
    <lineage>
        <taxon>Eukaryota</taxon>
        <taxon>Fungi</taxon>
        <taxon>Dikarya</taxon>
        <taxon>Ascomycota</taxon>
        <taxon>Saccharomycotina</taxon>
        <taxon>Pichiomycetes</taxon>
        <taxon>Debaryomycetaceae</taxon>
        <taxon>Meyerozyma</taxon>
    </lineage>
</organism>
<comment type="caution">
    <text evidence="16">Lacks conserved residue(s) required for the propagation of feature annotation.</text>
</comment>
<keyword evidence="7 16" id="KW-1133">Transmembrane helix</keyword>
<dbReference type="FunCoup" id="A5DGY5">
    <property type="interactions" value="480"/>
</dbReference>
<evidence type="ECO:0000256" key="6">
    <source>
        <dbReference type="ARBA" id="ARBA00022955"/>
    </source>
</evidence>
<protein>
    <recommendedName>
        <fullName evidence="16">Delta(14)-sterol reductase</fullName>
    </recommendedName>
    <alternativeName>
        <fullName evidence="16">C-14 sterol reductase</fullName>
    </alternativeName>
    <alternativeName>
        <fullName evidence="16">Sterol C14-reductase</fullName>
    </alternativeName>
</protein>
<dbReference type="GO" id="GO:0005789">
    <property type="term" value="C:endoplasmic reticulum membrane"/>
    <property type="evidence" value="ECO:0007669"/>
    <property type="project" value="TreeGrafter"/>
</dbReference>
<evidence type="ECO:0000313" key="18">
    <source>
        <dbReference type="Proteomes" id="UP000001997"/>
    </source>
</evidence>
<keyword evidence="8 16" id="KW-0560">Oxidoreductase</keyword>
<evidence type="ECO:0000256" key="3">
    <source>
        <dbReference type="ARBA" id="ARBA00022516"/>
    </source>
</evidence>
<evidence type="ECO:0000256" key="9">
    <source>
        <dbReference type="ARBA" id="ARBA00023011"/>
    </source>
</evidence>
<dbReference type="OMA" id="HSSWHRY"/>
<proteinExistence type="inferred from homology"/>
<evidence type="ECO:0000256" key="16">
    <source>
        <dbReference type="RuleBase" id="RU369120"/>
    </source>
</evidence>
<evidence type="ECO:0000256" key="1">
    <source>
        <dbReference type="ARBA" id="ARBA00004141"/>
    </source>
</evidence>
<dbReference type="FunFam" id="1.20.120.1630:FF:000009">
    <property type="entry name" value="C-14 sterol reductase"/>
    <property type="match status" value="1"/>
</dbReference>
<accession>A5DGY5</accession>
<evidence type="ECO:0000256" key="5">
    <source>
        <dbReference type="ARBA" id="ARBA00022857"/>
    </source>
</evidence>
<keyword evidence="11 16" id="KW-0472">Membrane</keyword>
<feature type="transmembrane region" description="Helical" evidence="16">
    <location>
        <begin position="113"/>
        <end position="131"/>
    </location>
</feature>
<dbReference type="Proteomes" id="UP000001997">
    <property type="component" value="Unassembled WGS sequence"/>
</dbReference>
<dbReference type="STRING" id="294746.A5DGY5"/>
<feature type="transmembrane region" description="Helical" evidence="16">
    <location>
        <begin position="383"/>
        <end position="409"/>
    </location>
</feature>
<feature type="transmembrane region" description="Helical" evidence="16">
    <location>
        <begin position="315"/>
        <end position="333"/>
    </location>
</feature>
<keyword evidence="12 16" id="KW-1207">Sterol metabolism</keyword>
<dbReference type="Gene3D" id="1.20.120.1630">
    <property type="match status" value="1"/>
</dbReference>
<keyword evidence="9 16" id="KW-0756">Sterol biosynthesis</keyword>
<dbReference type="PROSITE" id="PS01018">
    <property type="entry name" value="STEROL_REDUCT_2"/>
    <property type="match status" value="1"/>
</dbReference>
<dbReference type="VEuPathDB" id="FungiDB:PGUG_02536"/>
<evidence type="ECO:0000256" key="15">
    <source>
        <dbReference type="ARBA" id="ARBA00060638"/>
    </source>
</evidence>
<keyword evidence="4 16" id="KW-0812">Transmembrane</keyword>
<feature type="transmembrane region" description="Helical" evidence="16">
    <location>
        <begin position="151"/>
        <end position="176"/>
    </location>
</feature>
<keyword evidence="3 16" id="KW-0444">Lipid biosynthesis</keyword>
<dbReference type="OrthoDB" id="10262235at2759"/>
<keyword evidence="13 16" id="KW-0753">Steroid metabolism</keyword>
<dbReference type="InterPro" id="IPR018083">
    <property type="entry name" value="Sterol_reductase_CS"/>
</dbReference>
<dbReference type="GO" id="GO:0050613">
    <property type="term" value="F:Delta14-sterol reductase activity"/>
    <property type="evidence" value="ECO:0007669"/>
    <property type="project" value="UniProtKB-EC"/>
</dbReference>